<evidence type="ECO:0000259" key="11">
    <source>
        <dbReference type="PROSITE" id="PS50880"/>
    </source>
</evidence>
<dbReference type="SUPFAM" id="SSF56712">
    <property type="entry name" value="Prokaryotic type I DNA topoisomerase"/>
    <property type="match status" value="1"/>
</dbReference>
<dbReference type="Gene3D" id="2.70.20.10">
    <property type="entry name" value="Topoisomerase I, domain 3"/>
    <property type="match status" value="1"/>
</dbReference>
<comment type="caution">
    <text evidence="13">The sequence shown here is derived from an EMBL/GenBank/DDBJ whole genome shotgun (WGS) entry which is preliminary data.</text>
</comment>
<comment type="function">
    <text evidence="10">Releases the supercoiling and torsional tension of DNA, which is introduced during the DNA replication and transcription, by transiently cleaving and rejoining one strand of the DNA duplex. Introduces a single-strand break via transesterification at a target site in duplex DNA. The scissile phosphodiester is attacked by the catalytic tyrosine of the enzyme, resulting in the formation of a DNA-(5'-phosphotyrosyl)-enzyme intermediate and the expulsion of a 3'-OH DNA strand. The free DNA strand then undergoes passage around the unbroken strand, thus removing DNA supercoils. Finally, in the religation step, the DNA 3'-OH attacks the covalent intermediate to expel the active-site tyrosine and restore the DNA phosphodiester backbone.</text>
</comment>
<evidence type="ECO:0000313" key="14">
    <source>
        <dbReference type="Proteomes" id="UP000823613"/>
    </source>
</evidence>
<dbReference type="SMART" id="SM00493">
    <property type="entry name" value="TOPRIM"/>
    <property type="match status" value="1"/>
</dbReference>
<organism evidence="13 14">
    <name type="scientific">Candidatus Onthovivens merdipullorum</name>
    <dbReference type="NCBI Taxonomy" id="2840889"/>
    <lineage>
        <taxon>Bacteria</taxon>
        <taxon>Bacillati</taxon>
        <taxon>Bacillota</taxon>
        <taxon>Bacilli</taxon>
        <taxon>Bacillales</taxon>
        <taxon>Candidatus Onthovivens</taxon>
    </lineage>
</organism>
<dbReference type="InterPro" id="IPR005733">
    <property type="entry name" value="TopoI_bac-type"/>
</dbReference>
<dbReference type="GO" id="GO:0008270">
    <property type="term" value="F:zinc ion binding"/>
    <property type="evidence" value="ECO:0007669"/>
    <property type="project" value="UniProtKB-KW"/>
</dbReference>
<feature type="site" description="Interaction with DNA" evidence="10">
    <location>
        <position position="481"/>
    </location>
</feature>
<sequence>MKLVIVESPAKSKTIGHYLGDNYDVEASVGHIRDLATTGKGGLGVDVDHDFKPTYVISKDKIDVVSKLKKLAKKSDEVILATDPDREGEAIAYHLAAVLNLPIDTTKRLEFHEITKDSITRAIECPRTINLNLVHSQETRRIIDRIIGFKLSTLINSRINSKSAGRVQSVTLKLICDHEKEIEEFVPEEYYTLEAIINKDGDEVKLDFYRFNGENIKINDVNKANEILSSCSKEVIVTGINKNKRSISSKEPFRTSTLQQEAFTKYKFKARETSSIAQKLYEGVELSDGLTGLITYMRTDSTKLSETFVNSAKEFIIDKYGEKYFDNSHKTKKVNLAQDAHEAIRPTSVTRTPESIKEFLSDKEYKLYKLIYQRTIASLMANKVVENTQVIFSSNNVDFKYDESKIIFDGYNVLNIDEKDDKKVYDFKEKEIYPLKEVNKEQNFTKAPARYSEGRVVKLMEDEGIGRPSTYASTIQTLIARRYITSEKGIITPTEQGKKTSLVLTKYFPDLMNTEYTADMETKLDEISEGNEDEVQVLKDFYAPFIEHYEEVKKIMYKDEPEKTGENCPNCGAPLVYRYNKKGEKFIGCSNFPKCRYVKAEEKEEPTEVGRNCPNCGSTLVYRTNKRGQKFIGCSNFPKCHYIEGLNKEEETKICPKCGAALVRKRGKYGYFYGCSNYPNCDYMEPIKKK</sequence>
<dbReference type="PANTHER" id="PTHR42785">
    <property type="entry name" value="DNA TOPOISOMERASE, TYPE IA, CORE"/>
    <property type="match status" value="1"/>
</dbReference>
<dbReference type="InterPro" id="IPR034149">
    <property type="entry name" value="TOPRIM_TopoI"/>
</dbReference>
<evidence type="ECO:0000256" key="3">
    <source>
        <dbReference type="ARBA" id="ARBA00022723"/>
    </source>
</evidence>
<dbReference type="EC" id="5.6.2.1" evidence="10"/>
<dbReference type="Pfam" id="PF01396">
    <property type="entry name" value="Zn_ribbon_Top1"/>
    <property type="match status" value="3"/>
</dbReference>
<dbReference type="CDD" id="cd00186">
    <property type="entry name" value="TOP1Ac"/>
    <property type="match status" value="1"/>
</dbReference>
<dbReference type="InterPro" id="IPR013825">
    <property type="entry name" value="Topo_IA_cen_sub2"/>
</dbReference>
<dbReference type="HAMAP" id="MF_00952">
    <property type="entry name" value="Topoisom_1_prok"/>
    <property type="match status" value="1"/>
</dbReference>
<evidence type="ECO:0000256" key="10">
    <source>
        <dbReference type="HAMAP-Rule" id="MF_00952"/>
    </source>
</evidence>
<keyword evidence="6" id="KW-0460">Magnesium</keyword>
<dbReference type="EMBL" id="JADIMY010000130">
    <property type="protein sequence ID" value="MBO8428270.1"/>
    <property type="molecule type" value="Genomic_DNA"/>
</dbReference>
<feature type="region of interest" description="Interaction with DNA" evidence="10">
    <location>
        <begin position="163"/>
        <end position="168"/>
    </location>
</feature>
<evidence type="ECO:0000259" key="12">
    <source>
        <dbReference type="PROSITE" id="PS52039"/>
    </source>
</evidence>
<dbReference type="GO" id="GO:0003677">
    <property type="term" value="F:DNA binding"/>
    <property type="evidence" value="ECO:0007669"/>
    <property type="project" value="UniProtKB-KW"/>
</dbReference>
<feature type="active site" description="O-(5'-phospho-DNA)-tyrosine intermediate" evidence="10">
    <location>
        <position position="296"/>
    </location>
</feature>
<dbReference type="SMART" id="SM00436">
    <property type="entry name" value="TOP1Bc"/>
    <property type="match status" value="1"/>
</dbReference>
<evidence type="ECO:0000256" key="6">
    <source>
        <dbReference type="ARBA" id="ARBA00022842"/>
    </source>
</evidence>
<dbReference type="InterPro" id="IPR000380">
    <property type="entry name" value="Topo_IA"/>
</dbReference>
<keyword evidence="5" id="KW-0862">Zinc</keyword>
<dbReference type="InterPro" id="IPR013498">
    <property type="entry name" value="Topo_IA_Znf"/>
</dbReference>
<feature type="site" description="Interaction with DNA" evidence="10">
    <location>
        <position position="141"/>
    </location>
</feature>
<dbReference type="Gene3D" id="3.40.50.140">
    <property type="match status" value="1"/>
</dbReference>
<dbReference type="SMART" id="SM00437">
    <property type="entry name" value="TOP1Ac"/>
    <property type="match status" value="1"/>
</dbReference>
<accession>A0A9D9GV52</accession>
<dbReference type="Gene3D" id="1.10.460.10">
    <property type="entry name" value="Topoisomerase I, domain 2"/>
    <property type="match status" value="1"/>
</dbReference>
<feature type="site" description="Interaction with DNA" evidence="10">
    <location>
        <position position="144"/>
    </location>
</feature>
<dbReference type="InterPro" id="IPR028612">
    <property type="entry name" value="Topoisom_1_IA"/>
</dbReference>
<dbReference type="InterPro" id="IPR023406">
    <property type="entry name" value="Topo_IA_AS"/>
</dbReference>
<comment type="catalytic activity">
    <reaction evidence="1 10">
        <text>ATP-independent breakage of single-stranded DNA, followed by passage and rejoining.</text>
        <dbReference type="EC" id="5.6.2.1"/>
    </reaction>
</comment>
<comment type="similarity">
    <text evidence="2 10">Belongs to the type IA topoisomerase family.</text>
</comment>
<keyword evidence="4" id="KW-0863">Zinc-finger</keyword>
<feature type="domain" description="Toprim" evidence="11">
    <location>
        <begin position="1"/>
        <end position="114"/>
    </location>
</feature>
<comment type="caution">
    <text evidence="10">Lacks conserved residue(s) required for the propagation of feature annotation.</text>
</comment>
<gene>
    <name evidence="10 13" type="primary">topA</name>
    <name evidence="13" type="ORF">IAC58_06990</name>
</gene>
<dbReference type="Gene3D" id="3.30.65.10">
    <property type="entry name" value="Bacterial Topoisomerase I, domain 1"/>
    <property type="match status" value="3"/>
</dbReference>
<keyword evidence="3" id="KW-0479">Metal-binding</keyword>
<feature type="site" description="Interaction with DNA" evidence="10">
    <location>
        <position position="140"/>
    </location>
</feature>
<dbReference type="Pfam" id="PF01751">
    <property type="entry name" value="Toprim"/>
    <property type="match status" value="1"/>
</dbReference>
<reference evidence="13" key="2">
    <citation type="journal article" date="2021" name="PeerJ">
        <title>Extensive microbial diversity within the chicken gut microbiome revealed by metagenomics and culture.</title>
        <authorList>
            <person name="Gilroy R."/>
            <person name="Ravi A."/>
            <person name="Getino M."/>
            <person name="Pursley I."/>
            <person name="Horton D.L."/>
            <person name="Alikhan N.F."/>
            <person name="Baker D."/>
            <person name="Gharbi K."/>
            <person name="Hall N."/>
            <person name="Watson M."/>
            <person name="Adriaenssens E.M."/>
            <person name="Foster-Nyarko E."/>
            <person name="Jarju S."/>
            <person name="Secka A."/>
            <person name="Antonio M."/>
            <person name="Oren A."/>
            <person name="Chaudhuri R.R."/>
            <person name="La Ragione R."/>
            <person name="Hildebrand F."/>
            <person name="Pallen M.J."/>
        </authorList>
    </citation>
    <scope>NUCLEOTIDE SEQUENCE</scope>
    <source>
        <strain evidence="13">11159</strain>
    </source>
</reference>
<dbReference type="PROSITE" id="PS52039">
    <property type="entry name" value="TOPO_IA_2"/>
    <property type="match status" value="1"/>
</dbReference>
<evidence type="ECO:0000256" key="1">
    <source>
        <dbReference type="ARBA" id="ARBA00000213"/>
    </source>
</evidence>
<dbReference type="InterPro" id="IPR006171">
    <property type="entry name" value="TOPRIM_dom"/>
</dbReference>
<proteinExistence type="inferred from homology"/>
<dbReference type="InterPro" id="IPR013824">
    <property type="entry name" value="Topo_IA_cen_sub1"/>
</dbReference>
<dbReference type="SUPFAM" id="SSF57783">
    <property type="entry name" value="Zinc beta-ribbon"/>
    <property type="match status" value="2"/>
</dbReference>
<dbReference type="Gene3D" id="1.10.290.10">
    <property type="entry name" value="Topoisomerase I, domain 4"/>
    <property type="match status" value="1"/>
</dbReference>
<dbReference type="InterPro" id="IPR003601">
    <property type="entry name" value="Topo_IA_2"/>
</dbReference>
<dbReference type="InterPro" id="IPR023405">
    <property type="entry name" value="Topo_IA_core_domain"/>
</dbReference>
<dbReference type="CDD" id="cd03363">
    <property type="entry name" value="TOPRIM_TopoIA_TopoI"/>
    <property type="match status" value="1"/>
</dbReference>
<dbReference type="PROSITE" id="PS50880">
    <property type="entry name" value="TOPRIM"/>
    <property type="match status" value="1"/>
</dbReference>
<feature type="domain" description="Topo IA-type catalytic" evidence="12">
    <location>
        <begin position="130"/>
        <end position="549"/>
    </location>
</feature>
<evidence type="ECO:0000256" key="9">
    <source>
        <dbReference type="ARBA" id="ARBA00023235"/>
    </source>
</evidence>
<dbReference type="NCBIfam" id="TIGR01051">
    <property type="entry name" value="topA_bact"/>
    <property type="match status" value="1"/>
</dbReference>
<dbReference type="InterPro" id="IPR013497">
    <property type="entry name" value="Topo_IA_cen"/>
</dbReference>
<evidence type="ECO:0000256" key="7">
    <source>
        <dbReference type="ARBA" id="ARBA00023029"/>
    </source>
</evidence>
<feature type="site" description="Interaction with DNA" evidence="10">
    <location>
        <position position="298"/>
    </location>
</feature>
<evidence type="ECO:0000256" key="5">
    <source>
        <dbReference type="ARBA" id="ARBA00022833"/>
    </source>
</evidence>
<name>A0A9D9GV52_9BACL</name>
<dbReference type="GO" id="GO:0005694">
    <property type="term" value="C:chromosome"/>
    <property type="evidence" value="ECO:0007669"/>
    <property type="project" value="InterPro"/>
</dbReference>
<dbReference type="Proteomes" id="UP000823613">
    <property type="component" value="Unassembled WGS sequence"/>
</dbReference>
<dbReference type="Pfam" id="PF01131">
    <property type="entry name" value="Topoisom_bac"/>
    <property type="match status" value="1"/>
</dbReference>
<comment type="subunit">
    <text evidence="10">Monomer.</text>
</comment>
<dbReference type="GO" id="GO:0006265">
    <property type="term" value="P:DNA topological change"/>
    <property type="evidence" value="ECO:0007669"/>
    <property type="project" value="UniProtKB-UniRule"/>
</dbReference>
<keyword evidence="7 10" id="KW-0799">Topoisomerase</keyword>
<evidence type="ECO:0000256" key="8">
    <source>
        <dbReference type="ARBA" id="ARBA00023125"/>
    </source>
</evidence>
<feature type="site" description="Interaction with DNA" evidence="10">
    <location>
        <position position="31"/>
    </location>
</feature>
<keyword evidence="8 10" id="KW-0238">DNA-binding</keyword>
<evidence type="ECO:0000256" key="4">
    <source>
        <dbReference type="ARBA" id="ARBA00022771"/>
    </source>
</evidence>
<dbReference type="PRINTS" id="PR00417">
    <property type="entry name" value="PRTPISMRASEI"/>
</dbReference>
<reference evidence="13" key="1">
    <citation type="submission" date="2020-10" db="EMBL/GenBank/DDBJ databases">
        <authorList>
            <person name="Gilroy R."/>
        </authorList>
    </citation>
    <scope>NUCLEOTIDE SEQUENCE</scope>
    <source>
        <strain evidence="13">11159</strain>
    </source>
</reference>
<dbReference type="PROSITE" id="PS00396">
    <property type="entry name" value="TOPO_IA_1"/>
    <property type="match status" value="1"/>
</dbReference>
<evidence type="ECO:0000256" key="2">
    <source>
        <dbReference type="ARBA" id="ARBA00009446"/>
    </source>
</evidence>
<dbReference type="InterPro" id="IPR003602">
    <property type="entry name" value="Topo_IA_DNA-bd_dom"/>
</dbReference>
<dbReference type="GO" id="GO:0003917">
    <property type="term" value="F:DNA topoisomerase type I (single strand cut, ATP-independent) activity"/>
    <property type="evidence" value="ECO:0007669"/>
    <property type="project" value="UniProtKB-UniRule"/>
</dbReference>
<keyword evidence="9 10" id="KW-0413">Isomerase</keyword>
<dbReference type="PANTHER" id="PTHR42785:SF1">
    <property type="entry name" value="DNA TOPOISOMERASE"/>
    <property type="match status" value="1"/>
</dbReference>
<dbReference type="AlphaFoldDB" id="A0A9D9GV52"/>
<dbReference type="InterPro" id="IPR013826">
    <property type="entry name" value="Topo_IA_cen_sub3"/>
</dbReference>
<protein>
    <recommendedName>
        <fullName evidence="10">DNA topoisomerase 1</fullName>
        <ecNumber evidence="10">5.6.2.1</ecNumber>
    </recommendedName>
    <alternativeName>
        <fullName evidence="10">DNA topoisomerase I</fullName>
    </alternativeName>
</protein>
<evidence type="ECO:0000313" key="13">
    <source>
        <dbReference type="EMBL" id="MBO8428270.1"/>
    </source>
</evidence>